<dbReference type="Pfam" id="PF13920">
    <property type="entry name" value="zf-C3HC4_3"/>
    <property type="match status" value="1"/>
</dbReference>
<dbReference type="Gene3D" id="3.30.40.10">
    <property type="entry name" value="Zinc/RING finger domain, C3HC4 (zinc finger)"/>
    <property type="match status" value="1"/>
</dbReference>
<accession>A0A7S1S5E4</accession>
<feature type="transmembrane region" description="Helical" evidence="2">
    <location>
        <begin position="118"/>
        <end position="139"/>
    </location>
</feature>
<feature type="transmembrane region" description="Helical" evidence="2">
    <location>
        <begin position="86"/>
        <end position="106"/>
    </location>
</feature>
<dbReference type="PROSITE" id="PS50089">
    <property type="entry name" value="ZF_RING_2"/>
    <property type="match status" value="1"/>
</dbReference>
<evidence type="ECO:0000256" key="2">
    <source>
        <dbReference type="SAM" id="Phobius"/>
    </source>
</evidence>
<keyword evidence="2" id="KW-0472">Membrane</keyword>
<organism evidence="4">
    <name type="scientific">Alexandrium catenella</name>
    <name type="common">Red tide dinoflagellate</name>
    <name type="synonym">Gonyaulax catenella</name>
    <dbReference type="NCBI Taxonomy" id="2925"/>
    <lineage>
        <taxon>Eukaryota</taxon>
        <taxon>Sar</taxon>
        <taxon>Alveolata</taxon>
        <taxon>Dinophyceae</taxon>
        <taxon>Gonyaulacales</taxon>
        <taxon>Pyrocystaceae</taxon>
        <taxon>Alexandrium</taxon>
    </lineage>
</organism>
<dbReference type="SUPFAM" id="SSF57850">
    <property type="entry name" value="RING/U-box"/>
    <property type="match status" value="1"/>
</dbReference>
<dbReference type="GO" id="GO:0008270">
    <property type="term" value="F:zinc ion binding"/>
    <property type="evidence" value="ECO:0007669"/>
    <property type="project" value="UniProtKB-KW"/>
</dbReference>
<keyword evidence="1" id="KW-0862">Zinc</keyword>
<reference evidence="4" key="1">
    <citation type="submission" date="2021-01" db="EMBL/GenBank/DDBJ databases">
        <authorList>
            <person name="Corre E."/>
            <person name="Pelletier E."/>
            <person name="Niang G."/>
            <person name="Scheremetjew M."/>
            <person name="Finn R."/>
            <person name="Kale V."/>
            <person name="Holt S."/>
            <person name="Cochrane G."/>
            <person name="Meng A."/>
            <person name="Brown T."/>
            <person name="Cohen L."/>
        </authorList>
    </citation>
    <scope>NUCLEOTIDE SEQUENCE</scope>
    <source>
        <strain evidence="4">OF101</strain>
    </source>
</reference>
<proteinExistence type="predicted"/>
<dbReference type="SMART" id="SM00184">
    <property type="entry name" value="RING"/>
    <property type="match status" value="1"/>
</dbReference>
<sequence>MEPLAGGATRRTSSKRRLDLAVEVASFSVAAGVLSLSIACTADGCLDVCLGASRVYSTLMFLTCVIVGLGRHFWPDVDLVRTEAAISCLRVLLTGPLAIPAVYLQAESLKDDIWLRTFHFGCSGMCALYVVTVAPLPLLHRATCPQVAVQQREQQLGDCDALATHTHLDLVGAGPADDCEKTRRTCCICYDRPANAMCLPCRHAGTCEVCLARLLRSPKPKCPLCRAAVASYDITVEDSYLATFIAPPKAAFGPAEKLPFCRPHLRSYIRLCCPALCAASHAPMLSSA</sequence>
<evidence type="ECO:0000256" key="1">
    <source>
        <dbReference type="PROSITE-ProRule" id="PRU00175"/>
    </source>
</evidence>
<dbReference type="EMBL" id="HBGE01102881">
    <property type="protein sequence ID" value="CAD9184579.1"/>
    <property type="molecule type" value="Transcribed_RNA"/>
</dbReference>
<evidence type="ECO:0000259" key="3">
    <source>
        <dbReference type="PROSITE" id="PS50089"/>
    </source>
</evidence>
<dbReference type="AlphaFoldDB" id="A0A7S1S5E4"/>
<protein>
    <recommendedName>
        <fullName evidence="3">RING-type domain-containing protein</fullName>
    </recommendedName>
</protein>
<keyword evidence="2" id="KW-0812">Transmembrane</keyword>
<dbReference type="InterPro" id="IPR001841">
    <property type="entry name" value="Znf_RING"/>
</dbReference>
<evidence type="ECO:0000313" key="4">
    <source>
        <dbReference type="EMBL" id="CAD9184579.1"/>
    </source>
</evidence>
<gene>
    <name evidence="4" type="ORF">ACAT0790_LOCUS61353</name>
</gene>
<dbReference type="InterPro" id="IPR013083">
    <property type="entry name" value="Znf_RING/FYVE/PHD"/>
</dbReference>
<feature type="transmembrane region" description="Helical" evidence="2">
    <location>
        <begin position="20"/>
        <end position="39"/>
    </location>
</feature>
<keyword evidence="2" id="KW-1133">Transmembrane helix</keyword>
<keyword evidence="1" id="KW-0863">Zinc-finger</keyword>
<feature type="domain" description="RING-type" evidence="3">
    <location>
        <begin position="186"/>
        <end position="226"/>
    </location>
</feature>
<keyword evidence="1" id="KW-0479">Metal-binding</keyword>
<feature type="transmembrane region" description="Helical" evidence="2">
    <location>
        <begin position="55"/>
        <end position="74"/>
    </location>
</feature>
<name>A0A7S1S5E4_ALECA</name>